<feature type="region of interest" description="Disordered" evidence="6">
    <location>
        <begin position="481"/>
        <end position="509"/>
    </location>
</feature>
<dbReference type="Gene3D" id="3.30.230.80">
    <property type="match status" value="1"/>
</dbReference>
<dbReference type="NCBIfam" id="NF003555">
    <property type="entry name" value="PRK05218.1"/>
    <property type="match status" value="1"/>
</dbReference>
<organism evidence="8 9">
    <name type="scientific">Seminavis robusta</name>
    <dbReference type="NCBI Taxonomy" id="568900"/>
    <lineage>
        <taxon>Eukaryota</taxon>
        <taxon>Sar</taxon>
        <taxon>Stramenopiles</taxon>
        <taxon>Ochrophyta</taxon>
        <taxon>Bacillariophyta</taxon>
        <taxon>Bacillariophyceae</taxon>
        <taxon>Bacillariophycidae</taxon>
        <taxon>Naviculales</taxon>
        <taxon>Naviculaceae</taxon>
        <taxon>Seminavis</taxon>
    </lineage>
</organism>
<protein>
    <submittedName>
        <fullName evidence="8">Protein HtpG</fullName>
    </submittedName>
</protein>
<dbReference type="HAMAP" id="MF_00505">
    <property type="entry name" value="HSP90"/>
    <property type="match status" value="1"/>
</dbReference>
<feature type="domain" description="Histidine kinase/HSP90-like ATPase" evidence="7">
    <location>
        <begin position="92"/>
        <end position="238"/>
    </location>
</feature>
<dbReference type="EMBL" id="CAICTM010000322">
    <property type="protein sequence ID" value="CAB9507863.1"/>
    <property type="molecule type" value="Genomic_DNA"/>
</dbReference>
<feature type="region of interest" description="Disordered" evidence="6">
    <location>
        <begin position="788"/>
        <end position="826"/>
    </location>
</feature>
<dbReference type="InterPro" id="IPR037196">
    <property type="entry name" value="HSP90_C"/>
</dbReference>
<dbReference type="GO" id="GO:0005524">
    <property type="term" value="F:ATP binding"/>
    <property type="evidence" value="ECO:0007669"/>
    <property type="project" value="UniProtKB-KW"/>
</dbReference>
<feature type="binding site" evidence="5">
    <location>
        <position position="103"/>
    </location>
    <ligand>
        <name>ATP</name>
        <dbReference type="ChEBI" id="CHEBI:30616"/>
    </ligand>
</feature>
<dbReference type="PIRSF" id="PIRSF002583">
    <property type="entry name" value="Hsp90"/>
    <property type="match status" value="1"/>
</dbReference>
<dbReference type="Pfam" id="PF00183">
    <property type="entry name" value="HSP90"/>
    <property type="match status" value="1"/>
</dbReference>
<dbReference type="InterPro" id="IPR003594">
    <property type="entry name" value="HATPase_dom"/>
</dbReference>
<dbReference type="Gene3D" id="3.30.565.10">
    <property type="entry name" value="Histidine kinase-like ATPase, C-terminal domain"/>
    <property type="match status" value="1"/>
</dbReference>
<dbReference type="InterPro" id="IPR019805">
    <property type="entry name" value="Heat_shock_protein_90_CS"/>
</dbReference>
<feature type="binding site" evidence="5">
    <location>
        <begin position="191"/>
        <end position="196"/>
    </location>
    <ligand>
        <name>ATP</name>
        <dbReference type="ChEBI" id="CHEBI:30616"/>
    </ligand>
</feature>
<comment type="similarity">
    <text evidence="1">Belongs to the heat shock protein 90 family.</text>
</comment>
<comment type="caution">
    <text evidence="8">The sequence shown here is derived from an EMBL/GenBank/DDBJ whole genome shotgun (WGS) entry which is preliminary data.</text>
</comment>
<feature type="compositionally biased region" description="Acidic residues" evidence="6">
    <location>
        <begin position="287"/>
        <end position="320"/>
    </location>
</feature>
<feature type="binding site" evidence="5">
    <location>
        <position position="151"/>
    </location>
    <ligand>
        <name>ATP</name>
        <dbReference type="ChEBI" id="CHEBI:30616"/>
    </ligand>
</feature>
<keyword evidence="9" id="KW-1185">Reference proteome</keyword>
<dbReference type="SUPFAM" id="SSF54211">
    <property type="entry name" value="Ribosomal protein S5 domain 2-like"/>
    <property type="match status" value="1"/>
</dbReference>
<reference evidence="8" key="1">
    <citation type="submission" date="2020-06" db="EMBL/GenBank/DDBJ databases">
        <authorList>
            <consortium name="Plant Systems Biology data submission"/>
        </authorList>
    </citation>
    <scope>NUCLEOTIDE SEQUENCE</scope>
    <source>
        <strain evidence="8">D6</strain>
    </source>
</reference>
<feature type="binding site" evidence="5">
    <location>
        <position position="146"/>
    </location>
    <ligand>
        <name>ATP</name>
        <dbReference type="ChEBI" id="CHEBI:30616"/>
    </ligand>
</feature>
<dbReference type="InterPro" id="IPR020575">
    <property type="entry name" value="Hsp90_N"/>
</dbReference>
<feature type="compositionally biased region" description="Acidic residues" evidence="6">
    <location>
        <begin position="788"/>
        <end position="806"/>
    </location>
</feature>
<gene>
    <name evidence="8" type="ORF">SEMRO_323_G117320.1</name>
</gene>
<name>A0A9N8HAK4_9STRA</name>
<dbReference type="GO" id="GO:0051082">
    <property type="term" value="F:unfolded protein binding"/>
    <property type="evidence" value="ECO:0007669"/>
    <property type="project" value="InterPro"/>
</dbReference>
<feature type="binding site" evidence="5">
    <location>
        <position position="449"/>
    </location>
    <ligand>
        <name>ATP</name>
        <dbReference type="ChEBI" id="CHEBI:30616"/>
    </ligand>
</feature>
<dbReference type="Gene3D" id="1.20.120.790">
    <property type="entry name" value="Heat shock protein 90, C-terminal domain"/>
    <property type="match status" value="1"/>
</dbReference>
<dbReference type="GO" id="GO:0140662">
    <property type="term" value="F:ATP-dependent protein folding chaperone"/>
    <property type="evidence" value="ECO:0007669"/>
    <property type="project" value="InterPro"/>
</dbReference>
<proteinExistence type="inferred from homology"/>
<dbReference type="Gene3D" id="3.40.50.11260">
    <property type="match status" value="1"/>
</dbReference>
<feature type="binding site" evidence="5">
    <location>
        <position position="159"/>
    </location>
    <ligand>
        <name>ATP</name>
        <dbReference type="ChEBI" id="CHEBI:30616"/>
    </ligand>
</feature>
<dbReference type="PANTHER" id="PTHR11528">
    <property type="entry name" value="HEAT SHOCK PROTEIN 90 FAMILY MEMBER"/>
    <property type="match status" value="1"/>
</dbReference>
<evidence type="ECO:0000256" key="6">
    <source>
        <dbReference type="SAM" id="MobiDB-lite"/>
    </source>
</evidence>
<dbReference type="FunFam" id="3.30.565.10:FF:000005">
    <property type="entry name" value="Heat shock protein 90"/>
    <property type="match status" value="1"/>
</dbReference>
<feature type="region of interest" description="Disordered" evidence="6">
    <location>
        <begin position="286"/>
        <end position="332"/>
    </location>
</feature>
<keyword evidence="3 5" id="KW-0067">ATP-binding</keyword>
<feature type="binding site" evidence="5">
    <location>
        <begin position="166"/>
        <end position="167"/>
    </location>
    <ligand>
        <name>ATP</name>
        <dbReference type="ChEBI" id="CHEBI:30616"/>
    </ligand>
</feature>
<dbReference type="Proteomes" id="UP001153069">
    <property type="component" value="Unassembled WGS sequence"/>
</dbReference>
<evidence type="ECO:0000259" key="7">
    <source>
        <dbReference type="SMART" id="SM00387"/>
    </source>
</evidence>
<dbReference type="AlphaFoldDB" id="A0A9N8HAK4"/>
<dbReference type="Pfam" id="PF02518">
    <property type="entry name" value="HATPase_c"/>
    <property type="match status" value="1"/>
</dbReference>
<accession>A0A9N8HAK4</accession>
<dbReference type="SMART" id="SM00387">
    <property type="entry name" value="HATPase_c"/>
    <property type="match status" value="1"/>
</dbReference>
<evidence type="ECO:0000256" key="4">
    <source>
        <dbReference type="ARBA" id="ARBA00023186"/>
    </source>
</evidence>
<dbReference type="InterPro" id="IPR001404">
    <property type="entry name" value="Hsp90_fam"/>
</dbReference>
<feature type="compositionally biased region" description="Acidic residues" evidence="6">
    <location>
        <begin position="484"/>
        <end position="493"/>
    </location>
</feature>
<dbReference type="PRINTS" id="PR00775">
    <property type="entry name" value="HEATSHOCK90"/>
</dbReference>
<evidence type="ECO:0000256" key="1">
    <source>
        <dbReference type="ARBA" id="ARBA00008239"/>
    </source>
</evidence>
<evidence type="ECO:0000313" key="9">
    <source>
        <dbReference type="Proteomes" id="UP001153069"/>
    </source>
</evidence>
<sequence length="826" mass="93568">MKIQRLAFQALALLALNQHMGFDGHVKSGIMMAFADEGAEAAAEEEPPVDVVDEAEATTPEEYAPPANAENYQFQAEVHRMLDIVVNSLYQNRDVFLRELISNASDALDKFRYLTLTQGDQYKGDDIPLKIELDYDKDAGTLTIRDTGVGMTHDDMIQNLGTVARSGTTKFLEALKESGGETGGGVEQIGQFGVGFYSAFLVADRVTVASKSPLSDDQNIWESVNGESEFHIYADPRGKTMDRGTEITLHLKDDCKYYAKYEKLNQLATHYSEFVVHPIYIKKVTEEEVEDEDAEEDEPEEKPEKPEGEEDLEVEEEEEEEKPKKMKTVTTETWDEVNSKQALWTRSPEEISDDEYQSFWHSLNGDEFSNATYWTHFNAEGNINFKSLMYMPSEIPPELKSGSVDQFTSGIRMYVRKVLISDSFELMPRYLSFVKGVVDSDDLPLNVNRETLQESKIIAIIRKKLVRKTLDMFKEFSKKKAPKEEDEEAEAEIGADGTVTETEKDEDDGPSPYLEWYKKFSTSLKLGLLEDNPNRKRLMKLLRFQTLKSDGEYISLDEYVENMKEWQDEIYTLAGADADTIKKSPFLAPFGEKDVDVIFMDEPIDEYWGGQIKDYESTKFTDISRENVKFKDEDEDLVKRREKAYKSKLKPLTKWLKKLYEASIMRVAISSRLGSSPAIVSSTQYGNSANMERILRAQTLTHDGGSPSMSMKIFEINPRHPLVLKLLDGAPEDDDGTPDTDVVDAAWVLHDMAMMNGGYPISDPAAHAMRMTKFMQSQLGVDSLTLEPEIDPPEEEEEAPEFDLDGMPDMGGMNMDDFDLGSLDLD</sequence>
<dbReference type="PROSITE" id="PS00298">
    <property type="entry name" value="HSP90"/>
    <property type="match status" value="1"/>
</dbReference>
<feature type="binding site" evidence="5">
    <location>
        <position position="99"/>
    </location>
    <ligand>
        <name>ATP</name>
        <dbReference type="ChEBI" id="CHEBI:30616"/>
    </ligand>
</feature>
<keyword evidence="4" id="KW-0143">Chaperone</keyword>
<dbReference type="GO" id="GO:0016887">
    <property type="term" value="F:ATP hydrolysis activity"/>
    <property type="evidence" value="ECO:0007669"/>
    <property type="project" value="InterPro"/>
</dbReference>
<dbReference type="SUPFAM" id="SSF110942">
    <property type="entry name" value="HSP90 C-terminal domain"/>
    <property type="match status" value="1"/>
</dbReference>
<evidence type="ECO:0000256" key="2">
    <source>
        <dbReference type="ARBA" id="ARBA00022741"/>
    </source>
</evidence>
<dbReference type="SUPFAM" id="SSF55874">
    <property type="entry name" value="ATPase domain of HSP90 chaperone/DNA topoisomerase II/histidine kinase"/>
    <property type="match status" value="1"/>
</dbReference>
<dbReference type="OrthoDB" id="28737at2759"/>
<evidence type="ECO:0000256" key="3">
    <source>
        <dbReference type="ARBA" id="ARBA00022840"/>
    </source>
</evidence>
<evidence type="ECO:0000256" key="5">
    <source>
        <dbReference type="PIRSR" id="PIRSR002583-1"/>
    </source>
</evidence>
<evidence type="ECO:0000313" key="8">
    <source>
        <dbReference type="EMBL" id="CAB9507863.1"/>
    </source>
</evidence>
<keyword evidence="2 5" id="KW-0547">Nucleotide-binding</keyword>
<feature type="binding site" evidence="5">
    <location>
        <position position="245"/>
    </location>
    <ligand>
        <name>ATP</name>
        <dbReference type="ChEBI" id="CHEBI:30616"/>
    </ligand>
</feature>
<dbReference type="InterPro" id="IPR036890">
    <property type="entry name" value="HATPase_C_sf"/>
</dbReference>
<dbReference type="InterPro" id="IPR020568">
    <property type="entry name" value="Ribosomal_Su5_D2-typ_SF"/>
</dbReference>
<dbReference type="CDD" id="cd16927">
    <property type="entry name" value="HATPase_Hsp90-like"/>
    <property type="match status" value="1"/>
</dbReference>